<keyword evidence="3" id="KW-1185">Reference proteome</keyword>
<reference evidence="2" key="1">
    <citation type="submission" date="2023-08" db="EMBL/GenBank/DDBJ databases">
        <authorList>
            <person name="Alioto T."/>
            <person name="Alioto T."/>
            <person name="Gomez Garrido J."/>
        </authorList>
    </citation>
    <scope>NUCLEOTIDE SEQUENCE</scope>
</reference>
<dbReference type="AlphaFoldDB" id="A0AA36B5K5"/>
<dbReference type="Proteomes" id="UP001162480">
    <property type="component" value="Chromosome 8"/>
</dbReference>
<evidence type="ECO:0000313" key="3">
    <source>
        <dbReference type="Proteomes" id="UP001162480"/>
    </source>
</evidence>
<proteinExistence type="predicted"/>
<sequence length="89" mass="10422">MKPGIRNTIHKPEVPNSISDHEKPFIDLRLREPESDKQGSFTGFLYQDASVLRKRSNLLRKYSQTFVGNPFRRLWKFSTVAEKLGVRME</sequence>
<accession>A0AA36B5K5</accession>
<evidence type="ECO:0000313" key="2">
    <source>
        <dbReference type="EMBL" id="CAI9727067.1"/>
    </source>
</evidence>
<dbReference type="EMBL" id="OX597821">
    <property type="protein sequence ID" value="CAI9727067.1"/>
    <property type="molecule type" value="Genomic_DNA"/>
</dbReference>
<name>A0AA36B5K5_OCTVU</name>
<gene>
    <name evidence="2" type="ORF">OCTVUL_1B006525</name>
</gene>
<protein>
    <submittedName>
        <fullName evidence="2">Uncharacterized protein</fullName>
    </submittedName>
</protein>
<organism evidence="2 3">
    <name type="scientific">Octopus vulgaris</name>
    <name type="common">Common octopus</name>
    <dbReference type="NCBI Taxonomy" id="6645"/>
    <lineage>
        <taxon>Eukaryota</taxon>
        <taxon>Metazoa</taxon>
        <taxon>Spiralia</taxon>
        <taxon>Lophotrochozoa</taxon>
        <taxon>Mollusca</taxon>
        <taxon>Cephalopoda</taxon>
        <taxon>Coleoidea</taxon>
        <taxon>Octopodiformes</taxon>
        <taxon>Octopoda</taxon>
        <taxon>Incirrata</taxon>
        <taxon>Octopodidae</taxon>
        <taxon>Octopus</taxon>
    </lineage>
</organism>
<feature type="region of interest" description="Disordered" evidence="1">
    <location>
        <begin position="1"/>
        <end position="20"/>
    </location>
</feature>
<evidence type="ECO:0000256" key="1">
    <source>
        <dbReference type="SAM" id="MobiDB-lite"/>
    </source>
</evidence>